<dbReference type="Pfam" id="PF03129">
    <property type="entry name" value="HGTP_anticodon"/>
    <property type="match status" value="1"/>
</dbReference>
<dbReference type="Proteomes" id="UP000050535">
    <property type="component" value="Unassembled WGS sequence"/>
</dbReference>
<dbReference type="EMBL" id="LGUC01000001">
    <property type="protein sequence ID" value="KPN31428.1"/>
    <property type="molecule type" value="Genomic_DNA"/>
</dbReference>
<dbReference type="Gene3D" id="3.40.50.800">
    <property type="entry name" value="Anticodon-binding domain"/>
    <property type="match status" value="1"/>
</dbReference>
<dbReference type="AlphaFoldDB" id="A0A0P7HWI9"/>
<keyword evidence="4" id="KW-1185">Reference proteome</keyword>
<comment type="subcellular location">
    <subcellularLocation>
        <location evidence="1">Cytoplasm</location>
    </subcellularLocation>
</comment>
<dbReference type="InterPro" id="IPR004154">
    <property type="entry name" value="Anticodon-bd"/>
</dbReference>
<dbReference type="SUPFAM" id="SSF55681">
    <property type="entry name" value="Class II aaRS and biotin synthetases"/>
    <property type="match status" value="1"/>
</dbReference>
<dbReference type="RefSeq" id="WP_275575404.1">
    <property type="nucleotide sequence ID" value="NZ_LGUC01000001.1"/>
</dbReference>
<protein>
    <submittedName>
        <fullName evidence="3">Prolyl-tRNA synthetase</fullName>
    </submittedName>
</protein>
<reference evidence="4" key="1">
    <citation type="submission" date="2013-11" db="EMBL/GenBank/DDBJ databases">
        <authorList>
            <person name="Hoang H.T."/>
            <person name="Killian M.L."/>
            <person name="Madson D.M."/>
            <person name="Arruda P.H.E."/>
            <person name="Sun D."/>
            <person name="Schwartz K.J."/>
            <person name="Yoon K."/>
        </authorList>
    </citation>
    <scope>NUCLEOTIDE SEQUENCE [LARGE SCALE GENOMIC DNA]</scope>
    <source>
        <strain evidence="4">CDK2</strain>
    </source>
</reference>
<gene>
    <name evidence="3" type="ORF">SY89_02175</name>
</gene>
<dbReference type="GO" id="GO:0004827">
    <property type="term" value="F:proline-tRNA ligase activity"/>
    <property type="evidence" value="ECO:0007669"/>
    <property type="project" value="TreeGrafter"/>
</dbReference>
<dbReference type="InterPro" id="IPR050062">
    <property type="entry name" value="Pro-tRNA_synthetase"/>
</dbReference>
<keyword evidence="3" id="KW-0030">Aminoacyl-tRNA synthetase</keyword>
<sequence length="167" mass="17731">MGHVFELGTRYADAMGLTVDDGDGGSVTVEMGSYGIGVSRLLQTIVMQGAWQRDSGLDSLHWPATDWGSVAPYRAAVVPIGDDDVVREAATGVHDAIGADCLLFDDDGQSVGERFAESELLGIPAKVVVGNHYRETGDVEIEHRNGESRSVAPERVADAVERFAAGD</sequence>
<dbReference type="SUPFAM" id="SSF52954">
    <property type="entry name" value="Class II aaRS ABD-related"/>
    <property type="match status" value="1"/>
</dbReference>
<evidence type="ECO:0000259" key="2">
    <source>
        <dbReference type="Pfam" id="PF03129"/>
    </source>
</evidence>
<accession>A0A0P7HWI9</accession>
<dbReference type="STRING" id="699431.SY89_02175"/>
<dbReference type="GO" id="GO:0006433">
    <property type="term" value="P:prolyl-tRNA aminoacylation"/>
    <property type="evidence" value="ECO:0007669"/>
    <property type="project" value="TreeGrafter"/>
</dbReference>
<feature type="domain" description="Anticodon-binding" evidence="2">
    <location>
        <begin position="75"/>
        <end position="161"/>
    </location>
</feature>
<organism evidence="3 4">
    <name type="scientific">Halolamina pelagica</name>
    <dbReference type="NCBI Taxonomy" id="699431"/>
    <lineage>
        <taxon>Archaea</taxon>
        <taxon>Methanobacteriati</taxon>
        <taxon>Methanobacteriota</taxon>
        <taxon>Stenosarchaea group</taxon>
        <taxon>Halobacteria</taxon>
        <taxon>Halobacteriales</taxon>
        <taxon>Haloferacaceae</taxon>
    </lineage>
</organism>
<dbReference type="PANTHER" id="PTHR42753">
    <property type="entry name" value="MITOCHONDRIAL RIBOSOME PROTEIN L39/PROLYL-TRNA LIGASE FAMILY MEMBER"/>
    <property type="match status" value="1"/>
</dbReference>
<dbReference type="PANTHER" id="PTHR42753:SF2">
    <property type="entry name" value="PROLINE--TRNA LIGASE"/>
    <property type="match status" value="1"/>
</dbReference>
<name>A0A0P7HWI9_9EURY</name>
<evidence type="ECO:0000313" key="3">
    <source>
        <dbReference type="EMBL" id="KPN31428.1"/>
    </source>
</evidence>
<dbReference type="PATRIC" id="fig|699431.3.peg.2233"/>
<dbReference type="InterPro" id="IPR045864">
    <property type="entry name" value="aa-tRNA-synth_II/BPL/LPL"/>
</dbReference>
<dbReference type="GO" id="GO:0005737">
    <property type="term" value="C:cytoplasm"/>
    <property type="evidence" value="ECO:0007669"/>
    <property type="project" value="UniProtKB-SubCell"/>
</dbReference>
<evidence type="ECO:0000313" key="4">
    <source>
        <dbReference type="Proteomes" id="UP000050535"/>
    </source>
</evidence>
<comment type="caution">
    <text evidence="3">The sequence shown here is derived from an EMBL/GenBank/DDBJ whole genome shotgun (WGS) entry which is preliminary data.</text>
</comment>
<dbReference type="InterPro" id="IPR036621">
    <property type="entry name" value="Anticodon-bd_dom_sf"/>
</dbReference>
<evidence type="ECO:0000256" key="1">
    <source>
        <dbReference type="ARBA" id="ARBA00004496"/>
    </source>
</evidence>
<dbReference type="Gene3D" id="3.30.930.10">
    <property type="entry name" value="Bira Bifunctional Protein, Domain 2"/>
    <property type="match status" value="1"/>
</dbReference>
<proteinExistence type="predicted"/>
<keyword evidence="3" id="KW-0436">Ligase</keyword>